<dbReference type="AlphaFoldDB" id="A0A0M8ZWX3"/>
<gene>
    <name evidence="3" type="ORF">WN51_03507</name>
</gene>
<dbReference type="EMBL" id="KQ435844">
    <property type="protein sequence ID" value="KOX71273.1"/>
    <property type="molecule type" value="Genomic_DNA"/>
</dbReference>
<accession>A0A0M8ZWX3</accession>
<keyword evidence="2" id="KW-1133">Transmembrane helix</keyword>
<name>A0A0M8ZWX3_9HYME</name>
<evidence type="ECO:0000313" key="4">
    <source>
        <dbReference type="Proteomes" id="UP000053105"/>
    </source>
</evidence>
<reference evidence="3 4" key="1">
    <citation type="submission" date="2015-07" db="EMBL/GenBank/DDBJ databases">
        <title>The genome of Melipona quadrifasciata.</title>
        <authorList>
            <person name="Pan H."/>
            <person name="Kapheim K."/>
        </authorList>
    </citation>
    <scope>NUCLEOTIDE SEQUENCE [LARGE SCALE GENOMIC DNA]</scope>
    <source>
        <strain evidence="3">0111107301</strain>
        <tissue evidence="3">Whole body</tissue>
    </source>
</reference>
<evidence type="ECO:0000256" key="1">
    <source>
        <dbReference type="SAM" id="MobiDB-lite"/>
    </source>
</evidence>
<feature type="region of interest" description="Disordered" evidence="1">
    <location>
        <begin position="41"/>
        <end position="65"/>
    </location>
</feature>
<dbReference type="Proteomes" id="UP000053105">
    <property type="component" value="Unassembled WGS sequence"/>
</dbReference>
<feature type="transmembrane region" description="Helical" evidence="2">
    <location>
        <begin position="12"/>
        <end position="32"/>
    </location>
</feature>
<organism evidence="3 4">
    <name type="scientific">Melipona quadrifasciata</name>
    <dbReference type="NCBI Taxonomy" id="166423"/>
    <lineage>
        <taxon>Eukaryota</taxon>
        <taxon>Metazoa</taxon>
        <taxon>Ecdysozoa</taxon>
        <taxon>Arthropoda</taxon>
        <taxon>Hexapoda</taxon>
        <taxon>Insecta</taxon>
        <taxon>Pterygota</taxon>
        <taxon>Neoptera</taxon>
        <taxon>Endopterygota</taxon>
        <taxon>Hymenoptera</taxon>
        <taxon>Apocrita</taxon>
        <taxon>Aculeata</taxon>
        <taxon>Apoidea</taxon>
        <taxon>Anthophila</taxon>
        <taxon>Apidae</taxon>
        <taxon>Melipona</taxon>
    </lineage>
</organism>
<protein>
    <submittedName>
        <fullName evidence="3">Uncharacterized protein</fullName>
    </submittedName>
</protein>
<evidence type="ECO:0000313" key="3">
    <source>
        <dbReference type="EMBL" id="KOX71273.1"/>
    </source>
</evidence>
<proteinExistence type="predicted"/>
<keyword evidence="2" id="KW-0812">Transmembrane</keyword>
<keyword evidence="4" id="KW-1185">Reference proteome</keyword>
<evidence type="ECO:0000256" key="2">
    <source>
        <dbReference type="SAM" id="Phobius"/>
    </source>
</evidence>
<keyword evidence="2" id="KW-0472">Membrane</keyword>
<feature type="compositionally biased region" description="Gly residues" evidence="1">
    <location>
        <begin position="52"/>
        <end position="62"/>
    </location>
</feature>
<sequence>MKQHKLFQRTLSLIHVGLCCVGCIFSTMDVAMPNRRDELPHAKVKRSCRRGNGSGGGGGGGSPRKRMFSHVFTDTASSASRVNEIVEKYNWKSNSSMGFSPVNLIVSVIFVKLIDERTKQTNSILNGRRYTAHVNHADFLRVRDRGAYDIPTQGRDAGSKLRESWADVDDLENFIFGSSTVLAPNSDISLWTSLYRYLSRVIENLPSHRTQQRRLTRPENAIGIRVSSRDRLSYCDTSVGELAQTGGLPFVAGSEIKLRNLSEILNKIIGLDTQVSVMYLLNLVRPGQNAKYSIQFTTQNVTILHVGG</sequence>